<evidence type="ECO:0000313" key="3">
    <source>
        <dbReference type="Proteomes" id="UP000719766"/>
    </source>
</evidence>
<gene>
    <name evidence="2" type="ORF">HD556DRAFT_1476870</name>
</gene>
<accession>A0A9P7DGR5</accession>
<dbReference type="RefSeq" id="XP_041160004.1">
    <property type="nucleotide sequence ID" value="XM_041308547.1"/>
</dbReference>
<protein>
    <submittedName>
        <fullName evidence="2">Uncharacterized protein</fullName>
    </submittedName>
</protein>
<feature type="transmembrane region" description="Helical" evidence="1">
    <location>
        <begin position="269"/>
        <end position="291"/>
    </location>
</feature>
<dbReference type="Proteomes" id="UP000719766">
    <property type="component" value="Unassembled WGS sequence"/>
</dbReference>
<keyword evidence="3" id="KW-1185">Reference proteome</keyword>
<evidence type="ECO:0000313" key="2">
    <source>
        <dbReference type="EMBL" id="KAG1793606.1"/>
    </source>
</evidence>
<keyword evidence="1" id="KW-0812">Transmembrane</keyword>
<keyword evidence="1" id="KW-1133">Transmembrane helix</keyword>
<feature type="transmembrane region" description="Helical" evidence="1">
    <location>
        <begin position="193"/>
        <end position="212"/>
    </location>
</feature>
<evidence type="ECO:0000256" key="1">
    <source>
        <dbReference type="SAM" id="Phobius"/>
    </source>
</evidence>
<dbReference type="AlphaFoldDB" id="A0A9P7DGR5"/>
<feature type="transmembrane region" description="Helical" evidence="1">
    <location>
        <begin position="73"/>
        <end position="94"/>
    </location>
</feature>
<reference evidence="2" key="1">
    <citation type="journal article" date="2020" name="New Phytol.">
        <title>Comparative genomics reveals dynamic genome evolution in host specialist ectomycorrhizal fungi.</title>
        <authorList>
            <person name="Lofgren L.A."/>
            <person name="Nguyen N.H."/>
            <person name="Vilgalys R."/>
            <person name="Ruytinx J."/>
            <person name="Liao H.L."/>
            <person name="Branco S."/>
            <person name="Kuo A."/>
            <person name="LaButti K."/>
            <person name="Lipzen A."/>
            <person name="Andreopoulos W."/>
            <person name="Pangilinan J."/>
            <person name="Riley R."/>
            <person name="Hundley H."/>
            <person name="Na H."/>
            <person name="Barry K."/>
            <person name="Grigoriev I.V."/>
            <person name="Stajich J.E."/>
            <person name="Kennedy P.G."/>
        </authorList>
    </citation>
    <scope>NUCLEOTIDE SEQUENCE</scope>
    <source>
        <strain evidence="2">S12</strain>
    </source>
</reference>
<dbReference type="GeneID" id="64602311"/>
<name>A0A9P7DGR5_9AGAM</name>
<organism evidence="2 3">
    <name type="scientific">Suillus plorans</name>
    <dbReference type="NCBI Taxonomy" id="116603"/>
    <lineage>
        <taxon>Eukaryota</taxon>
        <taxon>Fungi</taxon>
        <taxon>Dikarya</taxon>
        <taxon>Basidiomycota</taxon>
        <taxon>Agaricomycotina</taxon>
        <taxon>Agaricomycetes</taxon>
        <taxon>Agaricomycetidae</taxon>
        <taxon>Boletales</taxon>
        <taxon>Suillineae</taxon>
        <taxon>Suillaceae</taxon>
        <taxon>Suillus</taxon>
    </lineage>
</organism>
<sequence>MTYISNDPSYWPYLEWNHRYNYFIIASLTIVIYDWVLTFAQEASWYHHWCSHLTKIEQQLELILWNARFNMQWVFFADVYFPIQLLITLLGLFLQVDNFNSCNILWFMLAWTPPIINAMLGVIMATRIHAMYQGSKRILTFLIVVLLACTIASVVMTVIGNIGVSGVENIRSGNRQCSENMNTEDAHLNVETLIPTTVWEILALCLAVWIVVKKFCELKKSQAGANIRECFMVLMRGHMLYFVAFAAVSCFNLSILSPNLSSFSVGVDFYYGISEVAQAMQMFVLGPRLILSIREYHAQLAESSDEATCFTTIDYP</sequence>
<proteinExistence type="predicted"/>
<dbReference type="EMBL" id="JABBWE010000029">
    <property type="protein sequence ID" value="KAG1793606.1"/>
    <property type="molecule type" value="Genomic_DNA"/>
</dbReference>
<feature type="transmembrane region" description="Helical" evidence="1">
    <location>
        <begin position="233"/>
        <end position="257"/>
    </location>
</feature>
<keyword evidence="1" id="KW-0472">Membrane</keyword>
<feature type="transmembrane region" description="Helical" evidence="1">
    <location>
        <begin position="20"/>
        <end position="40"/>
    </location>
</feature>
<feature type="transmembrane region" description="Helical" evidence="1">
    <location>
        <begin position="138"/>
        <end position="159"/>
    </location>
</feature>
<dbReference type="OrthoDB" id="2659516at2759"/>
<comment type="caution">
    <text evidence="2">The sequence shown here is derived from an EMBL/GenBank/DDBJ whole genome shotgun (WGS) entry which is preliminary data.</text>
</comment>
<feature type="transmembrane region" description="Helical" evidence="1">
    <location>
        <begin position="106"/>
        <end position="126"/>
    </location>
</feature>